<reference evidence="8" key="1">
    <citation type="journal article" date="2012" name="Nature">
        <title>The tomato genome sequence provides insights into fleshy fruit evolution.</title>
        <authorList>
            <consortium name="Tomato Genome Consortium"/>
        </authorList>
    </citation>
    <scope>NUCLEOTIDE SEQUENCE [LARGE SCALE GENOMIC DNA]</scope>
    <source>
        <strain evidence="8">cv. Heinz 1706</strain>
    </source>
</reference>
<keyword evidence="1" id="KW-0479">Metal-binding</keyword>
<sequence>MESENSVPVIDLEDFPRQLSKLIWACEEWGCFRILNHDKILPVSLMAEMKEVVRALFDLPTEIKKRNKDVIAGSGYMAPSERNPLYEALGLYDMSCVEDVDEFCTQLDASPHQRETIKKYAAAINGLMMDILRKMSEGLGLRNVSFEDWPCQFRINKYHFTPEAVGSYGVQIHTDSGFLTILQDDECVGGLEVMKKSGEFVAVDPWPNTLLVNLGDIGTVWSNGRLYSAKHRVICKEAKLRVSIASFLLGPRDTAVEPPPELVNAEHPRIYVPFTFNDYRKLRLSTKLQAGEALDLMRTNLILNHDKILPVSLMAEMKEVVRALFYLPTEIKKRNKDVLVGSGYMAPSEKNPLYEAFGLYNMSCHEDLDEFCTQLDASPHQRETIKKYAAAINGLMMDILRKMSEGLGLPNVSFEDWPCQFRINKYNFTPEVVGSSGVQIHTDLAFLTILQDDESVGGLEVMKKSGEFVAVDRWPNTLLVNLGDIGTVWSNGRLHSVKHRVICKEAKLRVSIASFILGPRDTAVEPPSELVDAEHPRMYVPFTFTDYRKLRYSTKLQAGETLELMRTNL</sequence>
<comment type="function">
    <text evidence="4">2-oxoglutarate-dependent dioxygenase essential for auxin catabolism and maintenance of auxin homeostasis in reproductive organs. Catalyzes the irreversible oxidation of indole-3-acetic acid (IAA) to the biologically inactive 2-oxoindole-3-acetic acid (OxIAA).</text>
</comment>
<dbReference type="InterPro" id="IPR027443">
    <property type="entry name" value="IPNS-like_sf"/>
</dbReference>
<keyword evidence="3" id="KW-0408">Iron</keyword>
<dbReference type="Proteomes" id="UP000004994">
    <property type="component" value="Chromosome 2"/>
</dbReference>
<dbReference type="GO" id="GO:0046872">
    <property type="term" value="F:metal ion binding"/>
    <property type="evidence" value="ECO:0007669"/>
    <property type="project" value="UniProtKB-KW"/>
</dbReference>
<organism evidence="8">
    <name type="scientific">Solanum lycopersicum</name>
    <name type="common">Tomato</name>
    <name type="synonym">Lycopersicon esculentum</name>
    <dbReference type="NCBI Taxonomy" id="4081"/>
    <lineage>
        <taxon>Eukaryota</taxon>
        <taxon>Viridiplantae</taxon>
        <taxon>Streptophyta</taxon>
        <taxon>Embryophyta</taxon>
        <taxon>Tracheophyta</taxon>
        <taxon>Spermatophyta</taxon>
        <taxon>Magnoliopsida</taxon>
        <taxon>eudicotyledons</taxon>
        <taxon>Gunneridae</taxon>
        <taxon>Pentapetalae</taxon>
        <taxon>asterids</taxon>
        <taxon>lamiids</taxon>
        <taxon>Solanales</taxon>
        <taxon>Solanaceae</taxon>
        <taxon>Solanoideae</taxon>
        <taxon>Solaneae</taxon>
        <taxon>Solanum</taxon>
        <taxon>Solanum subgen. Lycopersicon</taxon>
    </lineage>
</organism>
<dbReference type="PANTHER" id="PTHR47990">
    <property type="entry name" value="2-OXOGLUTARATE (2OG) AND FE(II)-DEPENDENT OXYGENASE SUPERFAMILY PROTEIN-RELATED"/>
    <property type="match status" value="1"/>
</dbReference>
<dbReference type="Gramene" id="Solyc02g068310.3.1">
    <property type="protein sequence ID" value="Solyc02g068310.3.1"/>
    <property type="gene ID" value="Solyc02g068310.3"/>
</dbReference>
<dbReference type="EnsemblPlants" id="Solyc02g068310.3.1">
    <property type="protein sequence ID" value="Solyc02g068310.3.1"/>
    <property type="gene ID" value="Solyc02g068310.3"/>
</dbReference>
<evidence type="ECO:0000259" key="7">
    <source>
        <dbReference type="PROSITE" id="PS51471"/>
    </source>
</evidence>
<feature type="domain" description="Fe2OG dioxygenase" evidence="7">
    <location>
        <begin position="417"/>
        <end position="518"/>
    </location>
</feature>
<dbReference type="Gene3D" id="2.60.120.330">
    <property type="entry name" value="B-lactam Antibiotic, Isopenicillin N Synthase, Chain"/>
    <property type="match status" value="2"/>
</dbReference>
<reference evidence="8" key="2">
    <citation type="submission" date="2019-01" db="UniProtKB">
        <authorList>
            <consortium name="EnsemblPlants"/>
        </authorList>
    </citation>
    <scope>IDENTIFICATION</scope>
    <source>
        <strain evidence="8">cv. Heinz 1706</strain>
    </source>
</reference>
<dbReference type="InterPro" id="IPR050231">
    <property type="entry name" value="Iron_ascorbate_oxido_reductase"/>
</dbReference>
<accession>A0A3Q7F0Q0</accession>
<evidence type="ECO:0000313" key="9">
    <source>
        <dbReference type="Proteomes" id="UP000004994"/>
    </source>
</evidence>
<dbReference type="PROSITE" id="PS51471">
    <property type="entry name" value="FE2OG_OXY"/>
    <property type="match status" value="2"/>
</dbReference>
<feature type="domain" description="Fe2OG dioxygenase" evidence="7">
    <location>
        <begin position="149"/>
        <end position="251"/>
    </location>
</feature>
<dbReference type="OMA" id="IGFESWP"/>
<dbReference type="STRING" id="4081.A0A3Q7F0Q0"/>
<dbReference type="AlphaFoldDB" id="A0A3Q7F0Q0"/>
<dbReference type="InParanoid" id="A0A3Q7F0Q0"/>
<dbReference type="InterPro" id="IPR044861">
    <property type="entry name" value="IPNS-like_FE2OG_OXY"/>
</dbReference>
<evidence type="ECO:0000256" key="1">
    <source>
        <dbReference type="ARBA" id="ARBA00022723"/>
    </source>
</evidence>
<proteinExistence type="predicted"/>
<dbReference type="GO" id="GO:0002238">
    <property type="term" value="P:response to molecule of fungal origin"/>
    <property type="evidence" value="ECO:0007669"/>
    <property type="project" value="UniProtKB-ARBA"/>
</dbReference>
<dbReference type="InterPro" id="IPR026992">
    <property type="entry name" value="DIOX_N"/>
</dbReference>
<dbReference type="FunCoup" id="A0A3Q7F0Q0">
    <property type="interactions" value="1324"/>
</dbReference>
<evidence type="ECO:0000256" key="4">
    <source>
        <dbReference type="ARBA" id="ARBA00054658"/>
    </source>
</evidence>
<dbReference type="GO" id="GO:0009805">
    <property type="term" value="P:coumarin biosynthetic process"/>
    <property type="evidence" value="ECO:0007669"/>
    <property type="project" value="UniProtKB-ARBA"/>
</dbReference>
<dbReference type="PaxDb" id="4081-Solyc02g068320.2.1"/>
<keyword evidence="2" id="KW-0847">Vitamin C</keyword>
<evidence type="ECO:0000256" key="6">
    <source>
        <dbReference type="ARBA" id="ARBA00076740"/>
    </source>
</evidence>
<dbReference type="FunFam" id="2.60.120.330:FF:000017">
    <property type="entry name" value="2-oxoglutarate-dependent dioxygenase DAO"/>
    <property type="match status" value="2"/>
</dbReference>
<dbReference type="InterPro" id="IPR005123">
    <property type="entry name" value="Oxoglu/Fe-dep_dioxygenase_dom"/>
</dbReference>
<evidence type="ECO:0000256" key="3">
    <source>
        <dbReference type="ARBA" id="ARBA00023004"/>
    </source>
</evidence>
<dbReference type="Pfam" id="PF03171">
    <property type="entry name" value="2OG-FeII_Oxy"/>
    <property type="match status" value="2"/>
</dbReference>
<dbReference type="Pfam" id="PF14226">
    <property type="entry name" value="DIOX_N"/>
    <property type="match status" value="1"/>
</dbReference>
<dbReference type="GO" id="GO:0031418">
    <property type="term" value="F:L-ascorbic acid binding"/>
    <property type="evidence" value="ECO:0007669"/>
    <property type="project" value="UniProtKB-KW"/>
</dbReference>
<keyword evidence="9" id="KW-1185">Reference proteome</keyword>
<protein>
    <recommendedName>
        <fullName evidence="5">2-oxoglutarate-dependent dioxygenase DAO</fullName>
    </recommendedName>
    <alternativeName>
        <fullName evidence="6">Protein DIOXYGENASE FOR AUXIN OXIDATION</fullName>
    </alternativeName>
</protein>
<name>A0A3Q7F0Q0_SOLLC</name>
<evidence type="ECO:0000313" key="8">
    <source>
        <dbReference type="EnsemblPlants" id="Solyc02g068310.3.1"/>
    </source>
</evidence>
<evidence type="ECO:0000256" key="2">
    <source>
        <dbReference type="ARBA" id="ARBA00022896"/>
    </source>
</evidence>
<dbReference type="GO" id="GO:0016706">
    <property type="term" value="F:2-oxoglutarate-dependent dioxygenase activity"/>
    <property type="evidence" value="ECO:0000318"/>
    <property type="project" value="GO_Central"/>
</dbReference>
<dbReference type="SUPFAM" id="SSF51197">
    <property type="entry name" value="Clavaminate synthase-like"/>
    <property type="match status" value="2"/>
</dbReference>
<evidence type="ECO:0000256" key="5">
    <source>
        <dbReference type="ARBA" id="ARBA00074102"/>
    </source>
</evidence>